<dbReference type="GO" id="GO:0000958">
    <property type="term" value="P:mitochondrial mRNA catabolic process"/>
    <property type="evidence" value="ECO:0007669"/>
    <property type="project" value="TreeGrafter"/>
</dbReference>
<organism evidence="4">
    <name type="scientific">Gongylonema pulchrum</name>
    <dbReference type="NCBI Taxonomy" id="637853"/>
    <lineage>
        <taxon>Eukaryota</taxon>
        <taxon>Metazoa</taxon>
        <taxon>Ecdysozoa</taxon>
        <taxon>Nematoda</taxon>
        <taxon>Chromadorea</taxon>
        <taxon>Rhabditida</taxon>
        <taxon>Spirurina</taxon>
        <taxon>Spiruromorpha</taxon>
        <taxon>Spiruroidea</taxon>
        <taxon>Gongylonematidae</taxon>
        <taxon>Gongylonema</taxon>
    </lineage>
</organism>
<dbReference type="GO" id="GO:0005829">
    <property type="term" value="C:cytosol"/>
    <property type="evidence" value="ECO:0007669"/>
    <property type="project" value="TreeGrafter"/>
</dbReference>
<protein>
    <submittedName>
        <fullName evidence="4">PNPase domain-containing protein</fullName>
    </submittedName>
</protein>
<dbReference type="GO" id="GO:0004654">
    <property type="term" value="F:polyribonucleotide nucleotidyltransferase activity"/>
    <property type="evidence" value="ECO:0007669"/>
    <property type="project" value="InterPro"/>
</dbReference>
<evidence type="ECO:0000313" key="3">
    <source>
        <dbReference type="Proteomes" id="UP000271098"/>
    </source>
</evidence>
<dbReference type="SUPFAM" id="SSF46915">
    <property type="entry name" value="Polynucleotide phosphorylase/guanosine pentaphosphate synthase (PNPase/GPSI), domain 3"/>
    <property type="match status" value="1"/>
</dbReference>
<dbReference type="EMBL" id="UYRT01015452">
    <property type="protein sequence ID" value="VDK55012.1"/>
    <property type="molecule type" value="Genomic_DNA"/>
</dbReference>
<sequence length="173" mass="19739">MKCSALDLVLAGCDYGKRVLMIDMDGSEIAIDLLNECIRTGLQAVSQIIHAITELRTLSGRSKRQAFCGEQLYGILMDARHDKLSRDRAISEIDEQVLEHFKEKVSPNKLRHIFNNLLKKSLRKVLFKNNVRCDGRKFDEFRPVAIKVDVHRNLHGSALFQRGQTQVVFSCLI</sequence>
<dbReference type="GO" id="GO:0003723">
    <property type="term" value="F:RNA binding"/>
    <property type="evidence" value="ECO:0007669"/>
    <property type="project" value="InterPro"/>
</dbReference>
<name>A0A183DCS7_9BILA</name>
<gene>
    <name evidence="2" type="ORF">GPUH_LOCUS6519</name>
</gene>
<dbReference type="SUPFAM" id="SSF54211">
    <property type="entry name" value="Ribosomal protein S5 domain 2-like"/>
    <property type="match status" value="1"/>
</dbReference>
<feature type="domain" description="Polyribonucleotide nucleotidyltransferase RNA-binding" evidence="1">
    <location>
        <begin position="68"/>
        <end position="137"/>
    </location>
</feature>
<keyword evidence="3" id="KW-1185">Reference proteome</keyword>
<dbReference type="Gene3D" id="3.30.230.70">
    <property type="entry name" value="GHMP Kinase, N-terminal domain"/>
    <property type="match status" value="1"/>
</dbReference>
<dbReference type="SUPFAM" id="SSF55666">
    <property type="entry name" value="Ribonuclease PH domain 2-like"/>
    <property type="match status" value="1"/>
</dbReference>
<dbReference type="InterPro" id="IPR027408">
    <property type="entry name" value="PNPase/RNase_PH_dom_sf"/>
</dbReference>
<dbReference type="GO" id="GO:0005739">
    <property type="term" value="C:mitochondrion"/>
    <property type="evidence" value="ECO:0007669"/>
    <property type="project" value="TreeGrafter"/>
</dbReference>
<dbReference type="Gene3D" id="1.10.10.400">
    <property type="entry name" value="Polyribonucleotide nucleotidyltransferase, RNA-binding domain"/>
    <property type="match status" value="1"/>
</dbReference>
<evidence type="ECO:0000259" key="1">
    <source>
        <dbReference type="Pfam" id="PF03726"/>
    </source>
</evidence>
<dbReference type="InterPro" id="IPR036345">
    <property type="entry name" value="ExoRNase_PH_dom2_sf"/>
</dbReference>
<dbReference type="InterPro" id="IPR015848">
    <property type="entry name" value="PNPase_PH_RNA-bd_bac/org-type"/>
</dbReference>
<dbReference type="OrthoDB" id="437922at2759"/>
<dbReference type="PANTHER" id="PTHR11252:SF0">
    <property type="entry name" value="POLYRIBONUCLEOTIDE NUCLEOTIDYLTRANSFERASE 1, MITOCHONDRIAL"/>
    <property type="match status" value="1"/>
</dbReference>
<dbReference type="GO" id="GO:0000175">
    <property type="term" value="F:3'-5'-RNA exonuclease activity"/>
    <property type="evidence" value="ECO:0007669"/>
    <property type="project" value="TreeGrafter"/>
</dbReference>
<dbReference type="InterPro" id="IPR020568">
    <property type="entry name" value="Ribosomal_Su5_D2-typ_SF"/>
</dbReference>
<dbReference type="PANTHER" id="PTHR11252">
    <property type="entry name" value="POLYRIBONUCLEOTIDE NUCLEOTIDYLTRANSFERASE"/>
    <property type="match status" value="1"/>
</dbReference>
<dbReference type="WBParaSite" id="GPUH_0000652701-mRNA-1">
    <property type="protein sequence ID" value="GPUH_0000652701-mRNA-1"/>
    <property type="gene ID" value="GPUH_0000652701"/>
</dbReference>
<dbReference type="InterPro" id="IPR012162">
    <property type="entry name" value="PNPase"/>
</dbReference>
<dbReference type="Pfam" id="PF03726">
    <property type="entry name" value="PNPase"/>
    <property type="match status" value="1"/>
</dbReference>
<dbReference type="AlphaFoldDB" id="A0A183DCS7"/>
<reference evidence="2 3" key="2">
    <citation type="submission" date="2018-11" db="EMBL/GenBank/DDBJ databases">
        <authorList>
            <consortium name="Pathogen Informatics"/>
        </authorList>
    </citation>
    <scope>NUCLEOTIDE SEQUENCE [LARGE SCALE GENOMIC DNA]</scope>
</reference>
<evidence type="ECO:0000313" key="4">
    <source>
        <dbReference type="WBParaSite" id="GPUH_0000652701-mRNA-1"/>
    </source>
</evidence>
<dbReference type="GO" id="GO:0000965">
    <property type="term" value="P:mitochondrial RNA 3'-end processing"/>
    <property type="evidence" value="ECO:0007669"/>
    <property type="project" value="TreeGrafter"/>
</dbReference>
<evidence type="ECO:0000313" key="2">
    <source>
        <dbReference type="EMBL" id="VDK55012.1"/>
    </source>
</evidence>
<dbReference type="InterPro" id="IPR036456">
    <property type="entry name" value="PNPase_PH_RNA-bd_sf"/>
</dbReference>
<reference evidence="4" key="1">
    <citation type="submission" date="2016-06" db="UniProtKB">
        <authorList>
            <consortium name="WormBaseParasite"/>
        </authorList>
    </citation>
    <scope>IDENTIFICATION</scope>
</reference>
<proteinExistence type="predicted"/>
<dbReference type="Proteomes" id="UP000271098">
    <property type="component" value="Unassembled WGS sequence"/>
</dbReference>
<accession>A0A183DCS7</accession>